<gene>
    <name evidence="1" type="ORF">CAUJ_LOCUS14030</name>
</gene>
<evidence type="ECO:0000313" key="1">
    <source>
        <dbReference type="EMBL" id="CAD6198123.1"/>
    </source>
</evidence>
<protein>
    <submittedName>
        <fullName evidence="1">Uncharacterized protein</fullName>
    </submittedName>
</protein>
<proteinExistence type="predicted"/>
<sequence>MACGPYTYVCTFRISYQTFQVSSFPIQSEKTVQLNSNSDITEASQFKDSKNSTLEEVPSIMDEIGVRKAFLENVASDSADVRRLPELPKFLGGKDLQMMDIDSMDVGSGLDNQAEIGADLDVPSEFLDISAPIIQAESNDVQSESHDFQIAPTVLKMMTDTPKEHV</sequence>
<keyword evidence="2" id="KW-1185">Reference proteome</keyword>
<reference evidence="1" key="1">
    <citation type="submission" date="2020-10" db="EMBL/GenBank/DDBJ databases">
        <authorList>
            <person name="Kikuchi T."/>
        </authorList>
    </citation>
    <scope>NUCLEOTIDE SEQUENCE</scope>
    <source>
        <strain evidence="1">NKZ352</strain>
    </source>
</reference>
<accession>A0A8S1HV19</accession>
<dbReference type="Proteomes" id="UP000835052">
    <property type="component" value="Unassembled WGS sequence"/>
</dbReference>
<dbReference type="AlphaFoldDB" id="A0A8S1HV19"/>
<name>A0A8S1HV19_9PELO</name>
<comment type="caution">
    <text evidence="1">The sequence shown here is derived from an EMBL/GenBank/DDBJ whole genome shotgun (WGS) entry which is preliminary data.</text>
</comment>
<organism evidence="1 2">
    <name type="scientific">Caenorhabditis auriculariae</name>
    <dbReference type="NCBI Taxonomy" id="2777116"/>
    <lineage>
        <taxon>Eukaryota</taxon>
        <taxon>Metazoa</taxon>
        <taxon>Ecdysozoa</taxon>
        <taxon>Nematoda</taxon>
        <taxon>Chromadorea</taxon>
        <taxon>Rhabditida</taxon>
        <taxon>Rhabditina</taxon>
        <taxon>Rhabditomorpha</taxon>
        <taxon>Rhabditoidea</taxon>
        <taxon>Rhabditidae</taxon>
        <taxon>Peloderinae</taxon>
        <taxon>Caenorhabditis</taxon>
    </lineage>
</organism>
<evidence type="ECO:0000313" key="2">
    <source>
        <dbReference type="Proteomes" id="UP000835052"/>
    </source>
</evidence>
<dbReference type="EMBL" id="CAJGYM010000116">
    <property type="protein sequence ID" value="CAD6198123.1"/>
    <property type="molecule type" value="Genomic_DNA"/>
</dbReference>